<gene>
    <name evidence="2" type="ORF">COCSUDRAFT_55258</name>
</gene>
<dbReference type="PANTHER" id="PTHR47711">
    <property type="entry name" value="PROTEIN PLASTID TRANSCRIPTIONALLY ACTIVE 16, CHLOROPLASTIC"/>
    <property type="match status" value="1"/>
</dbReference>
<organism evidence="2 3">
    <name type="scientific">Coccomyxa subellipsoidea (strain C-169)</name>
    <name type="common">Green microalga</name>
    <dbReference type="NCBI Taxonomy" id="574566"/>
    <lineage>
        <taxon>Eukaryota</taxon>
        <taxon>Viridiplantae</taxon>
        <taxon>Chlorophyta</taxon>
        <taxon>core chlorophytes</taxon>
        <taxon>Trebouxiophyceae</taxon>
        <taxon>Trebouxiophyceae incertae sedis</taxon>
        <taxon>Coccomyxaceae</taxon>
        <taxon>Coccomyxa</taxon>
        <taxon>Coccomyxa subellipsoidea</taxon>
    </lineage>
</organism>
<comment type="caution">
    <text evidence="2">The sequence shown here is derived from an EMBL/GenBank/DDBJ whole genome shotgun (WGS) entry which is preliminary data.</text>
</comment>
<evidence type="ECO:0000313" key="2">
    <source>
        <dbReference type="EMBL" id="EIE27239.1"/>
    </source>
</evidence>
<dbReference type="EMBL" id="AGSI01000001">
    <property type="protein sequence ID" value="EIE27239.1"/>
    <property type="molecule type" value="Genomic_DNA"/>
</dbReference>
<feature type="region of interest" description="Disordered" evidence="1">
    <location>
        <begin position="375"/>
        <end position="470"/>
    </location>
</feature>
<sequence>MAAMINSKTIAIVLTTAFGAGVSDLEEAEALLDFAKRFEIIRKAEISSLSLSEVDFADEESIAAGLPKRGARVVVALGDTVGRQRVDARVALRILEAAKVVDAAQFVLVSPSGGGGGAGFLGGLFGGGAPNSSKDVVNSGISCVVLRVGKTEGVDEILASESSVVVGAQQSLPPGSVITKGQATSVAQVVAQVLRQAQDDVAVEAWADKNAEPRDLASLVAEVLPSAIIQDAGGAAEEPEVAPAEEEEESEDAAPFKLPFSFGGQGTQRVKAQAAAAPIRPPAQGTARIKAAVQEEAQKGTRRVGGFFGRAKEAVEEAAEEEQPQKKASPFANLLGGGTQKVAAKAEAAAQKAEAAAGKQAKQTAAAVSRGGKRAAAAAEAPAKQSRGLFGGGKAAAPVEQEAEADSNPFARLLGGGKKAAQEAQQAASKAPAKAQQGARKAAGRAKAAAAKAAPSTSEQPASKKKGGFLQSLGIGQETFYSED</sequence>
<feature type="compositionally biased region" description="Low complexity" evidence="1">
    <location>
        <begin position="422"/>
        <end position="455"/>
    </location>
</feature>
<dbReference type="RefSeq" id="XP_005651783.1">
    <property type="nucleotide sequence ID" value="XM_005651726.1"/>
</dbReference>
<dbReference type="STRING" id="574566.I0Z9C0"/>
<protein>
    <recommendedName>
        <fullName evidence="4">NAD(P)-binding domain-containing protein</fullName>
    </recommendedName>
</protein>
<dbReference type="OrthoDB" id="514963at2759"/>
<dbReference type="KEGG" id="csl:COCSUDRAFT_55258"/>
<reference evidence="2 3" key="1">
    <citation type="journal article" date="2012" name="Genome Biol.">
        <title>The genome of the polar eukaryotic microalga coccomyxa subellipsoidea reveals traits of cold adaptation.</title>
        <authorList>
            <person name="Blanc G."/>
            <person name="Agarkova I."/>
            <person name="Grimwood J."/>
            <person name="Kuo A."/>
            <person name="Brueggeman A."/>
            <person name="Dunigan D."/>
            <person name="Gurnon J."/>
            <person name="Ladunga I."/>
            <person name="Lindquist E."/>
            <person name="Lucas S."/>
            <person name="Pangilinan J."/>
            <person name="Proschold T."/>
            <person name="Salamov A."/>
            <person name="Schmutz J."/>
            <person name="Weeks D."/>
            <person name="Yamada T."/>
            <person name="Claverie J.M."/>
            <person name="Grigoriev I."/>
            <person name="Van Etten J."/>
            <person name="Lomsadze A."/>
            <person name="Borodovsky M."/>
        </authorList>
    </citation>
    <scope>NUCLEOTIDE SEQUENCE [LARGE SCALE GENOMIC DNA]</scope>
    <source>
        <strain evidence="2 3">C-169</strain>
    </source>
</reference>
<evidence type="ECO:0000313" key="3">
    <source>
        <dbReference type="Proteomes" id="UP000007264"/>
    </source>
</evidence>
<feature type="compositionally biased region" description="Acidic residues" evidence="1">
    <location>
        <begin position="237"/>
        <end position="252"/>
    </location>
</feature>
<accession>I0Z9C0</accession>
<feature type="region of interest" description="Disordered" evidence="1">
    <location>
        <begin position="233"/>
        <end position="289"/>
    </location>
</feature>
<feature type="compositionally biased region" description="Low complexity" evidence="1">
    <location>
        <begin position="375"/>
        <end position="384"/>
    </location>
</feature>
<keyword evidence="3" id="KW-1185">Reference proteome</keyword>
<dbReference type="AlphaFoldDB" id="I0Z9C0"/>
<dbReference type="GeneID" id="17045254"/>
<evidence type="ECO:0008006" key="4">
    <source>
        <dbReference type="Google" id="ProtNLM"/>
    </source>
</evidence>
<dbReference type="Proteomes" id="UP000007264">
    <property type="component" value="Unassembled WGS sequence"/>
</dbReference>
<feature type="compositionally biased region" description="Low complexity" evidence="1">
    <location>
        <begin position="272"/>
        <end position="284"/>
    </location>
</feature>
<dbReference type="PANTHER" id="PTHR47711:SF2">
    <property type="entry name" value="PROTEIN PLASTID TRANSCRIPTIONALLY ACTIVE 16, CHLOROPLASTIC"/>
    <property type="match status" value="1"/>
</dbReference>
<proteinExistence type="predicted"/>
<name>I0Z9C0_COCSC</name>
<evidence type="ECO:0000256" key="1">
    <source>
        <dbReference type="SAM" id="MobiDB-lite"/>
    </source>
</evidence>